<dbReference type="Pfam" id="PF03962">
    <property type="entry name" value="Mnd1"/>
    <property type="match status" value="1"/>
</dbReference>
<organism evidence="3 4">
    <name type="scientific">Theileria parva</name>
    <name type="common">East coast fever infection agent</name>
    <dbReference type="NCBI Taxonomy" id="5875"/>
    <lineage>
        <taxon>Eukaryota</taxon>
        <taxon>Sar</taxon>
        <taxon>Alveolata</taxon>
        <taxon>Apicomplexa</taxon>
        <taxon>Aconoidasida</taxon>
        <taxon>Piroplasmida</taxon>
        <taxon>Theileriidae</taxon>
        <taxon>Theileria</taxon>
    </lineage>
</organism>
<dbReference type="InParanoid" id="Q4MZS7"/>
<accession>Q4MZS7</accession>
<feature type="coiled-coil region" evidence="1">
    <location>
        <begin position="82"/>
        <end position="116"/>
    </location>
</feature>
<gene>
    <name evidence="3" type="ordered locus">TP03_0435</name>
</gene>
<dbReference type="GeneID" id="3500234"/>
<proteinExistence type="predicted"/>
<reference evidence="3 4" key="1">
    <citation type="journal article" date="2005" name="Science">
        <title>Genome sequence of Theileria parva, a bovine pathogen that transforms lymphocytes.</title>
        <authorList>
            <person name="Gardner M.J."/>
            <person name="Bishop R."/>
            <person name="Shah T."/>
            <person name="de Villiers E.P."/>
            <person name="Carlton J.M."/>
            <person name="Hall N."/>
            <person name="Ren Q."/>
            <person name="Paulsen I.T."/>
            <person name="Pain A."/>
            <person name="Berriman M."/>
            <person name="Wilson R.J.M."/>
            <person name="Sato S."/>
            <person name="Ralph S.A."/>
            <person name="Mann D.J."/>
            <person name="Xiong Z."/>
            <person name="Shallom S.J."/>
            <person name="Weidman J."/>
            <person name="Jiang L."/>
            <person name="Lynn J."/>
            <person name="Weaver B."/>
            <person name="Shoaibi A."/>
            <person name="Domingo A.R."/>
            <person name="Wasawo D."/>
            <person name="Crabtree J."/>
            <person name="Wortman J.R."/>
            <person name="Haas B."/>
            <person name="Angiuoli S.V."/>
            <person name="Creasy T.H."/>
            <person name="Lu C."/>
            <person name="Suh B."/>
            <person name="Silva J.C."/>
            <person name="Utterback T.R."/>
            <person name="Feldblyum T.V."/>
            <person name="Pertea M."/>
            <person name="Allen J."/>
            <person name="Nierman W.C."/>
            <person name="Taracha E.L.N."/>
            <person name="Salzberg S.L."/>
            <person name="White O.R."/>
            <person name="Fitzhugh H.A."/>
            <person name="Morzaria S."/>
            <person name="Venter J.C."/>
            <person name="Fraser C.M."/>
            <person name="Nene V."/>
        </authorList>
    </citation>
    <scope>NUCLEOTIDE SEQUENCE [LARGE SCALE GENOMIC DNA]</scope>
    <source>
        <strain evidence="3 4">Muguga</strain>
    </source>
</reference>
<evidence type="ECO:0000313" key="4">
    <source>
        <dbReference type="Proteomes" id="UP000001949"/>
    </source>
</evidence>
<dbReference type="Proteomes" id="UP000001949">
    <property type="component" value="Unassembled WGS sequence"/>
</dbReference>
<keyword evidence="4" id="KW-1185">Reference proteome</keyword>
<evidence type="ECO:0000259" key="2">
    <source>
        <dbReference type="Pfam" id="PF03962"/>
    </source>
</evidence>
<comment type="caution">
    <text evidence="3">The sequence shown here is derived from an EMBL/GenBank/DDBJ whole genome shotgun (WGS) entry which is preliminary data.</text>
</comment>
<keyword evidence="1" id="KW-0175">Coiled coil</keyword>
<dbReference type="RefSeq" id="XP_763455.1">
    <property type="nucleotide sequence ID" value="XM_758362.1"/>
</dbReference>
<evidence type="ECO:0000256" key="1">
    <source>
        <dbReference type="SAM" id="Coils"/>
    </source>
</evidence>
<feature type="domain" description="Mnd1 HTH" evidence="2">
    <location>
        <begin position="14"/>
        <end position="68"/>
    </location>
</feature>
<evidence type="ECO:0000313" key="3">
    <source>
        <dbReference type="EMBL" id="EAN31172.1"/>
    </source>
</evidence>
<dbReference type="EMBL" id="AAGK01000005">
    <property type="protein sequence ID" value="EAN31172.1"/>
    <property type="molecule type" value="Genomic_DNA"/>
</dbReference>
<dbReference type="InterPro" id="IPR040453">
    <property type="entry name" value="Mnd1_HTH"/>
</dbReference>
<dbReference type="AlphaFoldDB" id="Q4MZS7"/>
<sequence>MKKNSIEEKRMKLYKLMDDEGGFYNKKEFEQLARKCLIQPMAIKDSMNFLLNENLILSEKAGISTVYWVPKINETVVLTKKKDQLIDEKEKLIEKKKSLEIESNNLKEELKGINVS</sequence>
<dbReference type="KEGG" id="tpv:TP03_0435"/>
<dbReference type="FunCoup" id="Q4MZS7">
    <property type="interactions" value="72"/>
</dbReference>
<protein>
    <recommendedName>
        <fullName evidence="2">Mnd1 HTH domain-containing protein</fullName>
    </recommendedName>
</protein>
<name>Q4MZS7_THEPA</name>
<dbReference type="VEuPathDB" id="PiroplasmaDB:TpMuguga_03g00435"/>